<comment type="caution">
    <text evidence="2">The sequence shown here is derived from an EMBL/GenBank/DDBJ whole genome shotgun (WGS) entry which is preliminary data.</text>
</comment>
<feature type="compositionally biased region" description="Pro residues" evidence="1">
    <location>
        <begin position="469"/>
        <end position="481"/>
    </location>
</feature>
<accession>A0A4Y9ZR42</accession>
<evidence type="ECO:0000313" key="3">
    <source>
        <dbReference type="Proteomes" id="UP000298061"/>
    </source>
</evidence>
<protein>
    <submittedName>
        <fullName evidence="2">Uncharacterized protein</fullName>
    </submittedName>
</protein>
<dbReference type="EMBL" id="SFCI01000966">
    <property type="protein sequence ID" value="TFY77242.1"/>
    <property type="molecule type" value="Genomic_DNA"/>
</dbReference>
<feature type="compositionally biased region" description="Basic residues" evidence="1">
    <location>
        <begin position="309"/>
        <end position="318"/>
    </location>
</feature>
<evidence type="ECO:0000256" key="1">
    <source>
        <dbReference type="SAM" id="MobiDB-lite"/>
    </source>
</evidence>
<keyword evidence="3" id="KW-1185">Reference proteome</keyword>
<feature type="compositionally biased region" description="Acidic residues" evidence="1">
    <location>
        <begin position="362"/>
        <end position="385"/>
    </location>
</feature>
<gene>
    <name evidence="2" type="ORF">EWM64_g6775</name>
</gene>
<evidence type="ECO:0000313" key="2">
    <source>
        <dbReference type="EMBL" id="TFY77242.1"/>
    </source>
</evidence>
<feature type="compositionally biased region" description="Acidic residues" evidence="1">
    <location>
        <begin position="454"/>
        <end position="466"/>
    </location>
</feature>
<sequence length="481" mass="53744">MSNDDTYELLFRDPEYIVLKSSHCFEKLCNLLDYGAAHFPLESYSYGASSWMLTLYSAVCQPADPSGSLGAHPQLLFEDVDPFKHSFKAHKRRSPDLGAVISHLQEARRDSVLYKEPSLLFWWEIKALKRNTPWLSEPADVRVAMTLHLPQVIEQAQFAMKHYVQQQVFYGFLIIGGSFSLWKFTRPSNSANYGQPAVSASGKRQRIPSHDSFDSGVKLTQETIHYCELIVDRNRKNFSPQFLYAMALVKGEHDIIQQPSFFDPLPGDYSADPFSLADAEADVQKAKEIAKQAAAEEALSSNDEDAKPPRRGGKRRRIKYDDRSFQRAGVRSMRDTSPCQTRSRSNSSLSAEPGFSIRPTDETDDDDDDDDADNNDRNDDDDDDMGVGQIFPVFSDDEDEAETSSNGISPYDILRGSEYNSEFGLGMQDSLLYTTSDASSSGASQYDGPFDSEYASDEELDEESEDASPNPPPPVLPPGSS</sequence>
<dbReference type="Proteomes" id="UP000298061">
    <property type="component" value="Unassembled WGS sequence"/>
</dbReference>
<feature type="compositionally biased region" description="Polar residues" evidence="1">
    <location>
        <begin position="435"/>
        <end position="444"/>
    </location>
</feature>
<feature type="region of interest" description="Disordered" evidence="1">
    <location>
        <begin position="292"/>
        <end position="414"/>
    </location>
</feature>
<proteinExistence type="predicted"/>
<dbReference type="AlphaFoldDB" id="A0A4Y9ZR42"/>
<feature type="compositionally biased region" description="Polar residues" evidence="1">
    <location>
        <begin position="335"/>
        <end position="350"/>
    </location>
</feature>
<reference evidence="2 3" key="1">
    <citation type="submission" date="2019-02" db="EMBL/GenBank/DDBJ databases">
        <title>Genome sequencing of the rare red list fungi Hericium alpestre (H. flagellum).</title>
        <authorList>
            <person name="Buettner E."/>
            <person name="Kellner H."/>
        </authorList>
    </citation>
    <scope>NUCLEOTIDE SEQUENCE [LARGE SCALE GENOMIC DNA]</scope>
    <source>
        <strain evidence="2 3">DSM 108284</strain>
    </source>
</reference>
<feature type="region of interest" description="Disordered" evidence="1">
    <location>
        <begin position="435"/>
        <end position="481"/>
    </location>
</feature>
<name>A0A4Y9ZR42_9AGAM</name>
<organism evidence="2 3">
    <name type="scientific">Hericium alpestre</name>
    <dbReference type="NCBI Taxonomy" id="135208"/>
    <lineage>
        <taxon>Eukaryota</taxon>
        <taxon>Fungi</taxon>
        <taxon>Dikarya</taxon>
        <taxon>Basidiomycota</taxon>
        <taxon>Agaricomycotina</taxon>
        <taxon>Agaricomycetes</taxon>
        <taxon>Russulales</taxon>
        <taxon>Hericiaceae</taxon>
        <taxon>Hericium</taxon>
    </lineage>
</organism>